<dbReference type="EMBL" id="LAZR01044893">
    <property type="protein sequence ID" value="KKL03527.1"/>
    <property type="molecule type" value="Genomic_DNA"/>
</dbReference>
<evidence type="ECO:0000313" key="1">
    <source>
        <dbReference type="EMBL" id="KKL03527.1"/>
    </source>
</evidence>
<name>A0A0F9APH3_9ZZZZ</name>
<accession>A0A0F9APH3</accession>
<comment type="caution">
    <text evidence="1">The sequence shown here is derived from an EMBL/GenBank/DDBJ whole genome shotgun (WGS) entry which is preliminary data.</text>
</comment>
<protein>
    <submittedName>
        <fullName evidence="1">Uncharacterized protein</fullName>
    </submittedName>
</protein>
<proteinExistence type="predicted"/>
<reference evidence="1" key="1">
    <citation type="journal article" date="2015" name="Nature">
        <title>Complex archaea that bridge the gap between prokaryotes and eukaryotes.</title>
        <authorList>
            <person name="Spang A."/>
            <person name="Saw J.H."/>
            <person name="Jorgensen S.L."/>
            <person name="Zaremba-Niedzwiedzka K."/>
            <person name="Martijn J."/>
            <person name="Lind A.E."/>
            <person name="van Eijk R."/>
            <person name="Schleper C."/>
            <person name="Guy L."/>
            <person name="Ettema T.J."/>
        </authorList>
    </citation>
    <scope>NUCLEOTIDE SEQUENCE</scope>
</reference>
<gene>
    <name evidence="1" type="ORF">LCGC14_2625260</name>
</gene>
<organism evidence="1">
    <name type="scientific">marine sediment metagenome</name>
    <dbReference type="NCBI Taxonomy" id="412755"/>
    <lineage>
        <taxon>unclassified sequences</taxon>
        <taxon>metagenomes</taxon>
        <taxon>ecological metagenomes</taxon>
    </lineage>
</organism>
<sequence length="94" mass="10515">MTVTKVNVPEPKQGDLQVYHIQNVPAAPTNYRVDTVAEAVILVNQLARLDLRNPRVDSNAIGLTEWDGEEWVEWYGKDGLQSFDELCDGAEDEG</sequence>
<dbReference type="AlphaFoldDB" id="A0A0F9APH3"/>